<feature type="transmembrane region" description="Helical" evidence="14">
    <location>
        <begin position="436"/>
        <end position="454"/>
    </location>
</feature>
<evidence type="ECO:0000256" key="6">
    <source>
        <dbReference type="ARBA" id="ARBA00022723"/>
    </source>
</evidence>
<dbReference type="AlphaFoldDB" id="A0AAV5RGN6"/>
<dbReference type="GO" id="GO:0004767">
    <property type="term" value="F:sphingomyelin phosphodiesterase activity"/>
    <property type="evidence" value="ECO:0007669"/>
    <property type="project" value="InterPro"/>
</dbReference>
<protein>
    <submittedName>
        <fullName evidence="16">Inositol phosphosphingolipid phospholipase</fullName>
    </submittedName>
</protein>
<feature type="region of interest" description="Disordered" evidence="13">
    <location>
        <begin position="350"/>
        <end position="384"/>
    </location>
</feature>
<evidence type="ECO:0000259" key="15">
    <source>
        <dbReference type="Pfam" id="PF03372"/>
    </source>
</evidence>
<dbReference type="Gene3D" id="3.60.10.10">
    <property type="entry name" value="Endonuclease/exonuclease/phosphatase"/>
    <property type="match status" value="1"/>
</dbReference>
<evidence type="ECO:0000256" key="1">
    <source>
        <dbReference type="ARBA" id="ARBA00004141"/>
    </source>
</evidence>
<keyword evidence="17" id="KW-1185">Reference proteome</keyword>
<comment type="caution">
    <text evidence="16">The sequence shown here is derived from an EMBL/GenBank/DDBJ whole genome shotgun (WGS) entry which is preliminary data.</text>
</comment>
<evidence type="ECO:0000256" key="2">
    <source>
        <dbReference type="ARBA" id="ARBA00004760"/>
    </source>
</evidence>
<evidence type="ECO:0000256" key="10">
    <source>
        <dbReference type="ARBA" id="ARBA00022989"/>
    </source>
</evidence>
<sequence length="512" mass="57491">MVSTAPLKPEKTSANNVRILTLNCWGLMLVSRKRKERIRAIAKRLEECRDYDIIALQEIWVESDYELLKHSVQGYLPFAKRWYSGILTGPGLAVFSRWPIASAWIYRFPLNGRPSAFWRGDWYVGKAAGSCVIVHPSGRRLEVINAHLHAPYAPTGDAAYECHRAAQAWDLSGIVRRSAKGGHTTFVTGDLNTRPQSVGLKLLQYSHLSDAWIDSHGYREYSVNEIANFTPEEQICFAGVTSDSQLNTWRANYAINRAKRLDYIFYDPETATPLSSRVAFIEPEPNVGSLSDHFAFEAEFTLTEDSKNPNFEPHIPNTLNLSPKVRHCNHFPDIPKLAPMPLMQSVESLTYPQESPSAAHGNRQHTPPVDLNTGAPMGPLSPNQLSNPVLQPAMNASTYSYNDEEGLRRLHDEILEIIEDYKSTCSSQSFWRLAHFWASATVVIGLLVAVWWGAAKNRSYVGFIFMIVSLIIAITGVLNGLIGFLFGRGECRALKEFEEQVYLSLLNLGSLY</sequence>
<evidence type="ECO:0000256" key="13">
    <source>
        <dbReference type="SAM" id="MobiDB-lite"/>
    </source>
</evidence>
<keyword evidence="10 14" id="KW-1133">Transmembrane helix</keyword>
<comment type="pathway">
    <text evidence="2">Lipid metabolism; sphingolipid metabolism.</text>
</comment>
<evidence type="ECO:0000313" key="17">
    <source>
        <dbReference type="Proteomes" id="UP001362899"/>
    </source>
</evidence>
<feature type="transmembrane region" description="Helical" evidence="14">
    <location>
        <begin position="460"/>
        <end position="486"/>
    </location>
</feature>
<evidence type="ECO:0000256" key="3">
    <source>
        <dbReference type="ARBA" id="ARBA00004991"/>
    </source>
</evidence>
<keyword evidence="12 14" id="KW-0472">Membrane</keyword>
<dbReference type="PANTHER" id="PTHR16320">
    <property type="entry name" value="SPHINGOMYELINASE FAMILY MEMBER"/>
    <property type="match status" value="1"/>
</dbReference>
<comment type="pathway">
    <text evidence="3">Sphingolipid metabolism.</text>
</comment>
<dbReference type="GO" id="GO:0046872">
    <property type="term" value="F:metal ion binding"/>
    <property type="evidence" value="ECO:0007669"/>
    <property type="project" value="UniProtKB-KW"/>
</dbReference>
<evidence type="ECO:0000256" key="12">
    <source>
        <dbReference type="ARBA" id="ARBA00023136"/>
    </source>
</evidence>
<evidence type="ECO:0000256" key="4">
    <source>
        <dbReference type="ARBA" id="ARBA00006335"/>
    </source>
</evidence>
<keyword evidence="11" id="KW-0443">Lipid metabolism</keyword>
<evidence type="ECO:0000256" key="11">
    <source>
        <dbReference type="ARBA" id="ARBA00023098"/>
    </source>
</evidence>
<dbReference type="GO" id="GO:0016020">
    <property type="term" value="C:membrane"/>
    <property type="evidence" value="ECO:0007669"/>
    <property type="project" value="UniProtKB-SubCell"/>
</dbReference>
<evidence type="ECO:0000256" key="9">
    <source>
        <dbReference type="ARBA" id="ARBA00022919"/>
    </source>
</evidence>
<reference evidence="16 17" key="1">
    <citation type="journal article" date="2023" name="Elife">
        <title>Identification of key yeast species and microbe-microbe interactions impacting larval growth of Drosophila in the wild.</title>
        <authorList>
            <person name="Mure A."/>
            <person name="Sugiura Y."/>
            <person name="Maeda R."/>
            <person name="Honda K."/>
            <person name="Sakurai N."/>
            <person name="Takahashi Y."/>
            <person name="Watada M."/>
            <person name="Katoh T."/>
            <person name="Gotoh A."/>
            <person name="Gotoh Y."/>
            <person name="Taniguchi I."/>
            <person name="Nakamura K."/>
            <person name="Hayashi T."/>
            <person name="Katayama T."/>
            <person name="Uemura T."/>
            <person name="Hattori Y."/>
        </authorList>
    </citation>
    <scope>NUCLEOTIDE SEQUENCE [LARGE SCALE GENOMIC DNA]</scope>
    <source>
        <strain evidence="16 17">SB-73</strain>
    </source>
</reference>
<organism evidence="16 17">
    <name type="scientific">Starmerella bacillaris</name>
    <name type="common">Yeast</name>
    <name type="synonym">Candida zemplinina</name>
    <dbReference type="NCBI Taxonomy" id="1247836"/>
    <lineage>
        <taxon>Eukaryota</taxon>
        <taxon>Fungi</taxon>
        <taxon>Dikarya</taxon>
        <taxon>Ascomycota</taxon>
        <taxon>Saccharomycotina</taxon>
        <taxon>Dipodascomycetes</taxon>
        <taxon>Dipodascales</taxon>
        <taxon>Trichomonascaceae</taxon>
        <taxon>Starmerella</taxon>
    </lineage>
</organism>
<dbReference type="EMBL" id="BTGC01000003">
    <property type="protein sequence ID" value="GMM50550.1"/>
    <property type="molecule type" value="Genomic_DNA"/>
</dbReference>
<keyword evidence="5 14" id="KW-0812">Transmembrane</keyword>
<proteinExistence type="inferred from homology"/>
<evidence type="ECO:0000256" key="5">
    <source>
        <dbReference type="ARBA" id="ARBA00022692"/>
    </source>
</evidence>
<dbReference type="PANTHER" id="PTHR16320:SF24">
    <property type="entry name" value="PHOSPHODIESTERASE, PUTATIVE-RELATED"/>
    <property type="match status" value="1"/>
</dbReference>
<comment type="similarity">
    <text evidence="4">Belongs to the neutral sphingomyelinase family.</text>
</comment>
<keyword evidence="8" id="KW-0460">Magnesium</keyword>
<evidence type="ECO:0000256" key="7">
    <source>
        <dbReference type="ARBA" id="ARBA00022801"/>
    </source>
</evidence>
<accession>A0AAV5RGN6</accession>
<evidence type="ECO:0000313" key="16">
    <source>
        <dbReference type="EMBL" id="GMM50550.1"/>
    </source>
</evidence>
<dbReference type="SUPFAM" id="SSF56219">
    <property type="entry name" value="DNase I-like"/>
    <property type="match status" value="1"/>
</dbReference>
<dbReference type="Pfam" id="PF03372">
    <property type="entry name" value="Exo_endo_phos"/>
    <property type="match status" value="1"/>
</dbReference>
<dbReference type="InterPro" id="IPR005135">
    <property type="entry name" value="Endo/exonuclease/phosphatase"/>
</dbReference>
<dbReference type="InterPro" id="IPR036691">
    <property type="entry name" value="Endo/exonu/phosph_ase_sf"/>
</dbReference>
<evidence type="ECO:0000256" key="14">
    <source>
        <dbReference type="SAM" id="Phobius"/>
    </source>
</evidence>
<evidence type="ECO:0000256" key="8">
    <source>
        <dbReference type="ARBA" id="ARBA00022842"/>
    </source>
</evidence>
<dbReference type="Proteomes" id="UP001362899">
    <property type="component" value="Unassembled WGS sequence"/>
</dbReference>
<comment type="subcellular location">
    <subcellularLocation>
        <location evidence="1">Membrane</location>
        <topology evidence="1">Multi-pass membrane protein</topology>
    </subcellularLocation>
</comment>
<dbReference type="GO" id="GO:0006665">
    <property type="term" value="P:sphingolipid metabolic process"/>
    <property type="evidence" value="ECO:0007669"/>
    <property type="project" value="UniProtKB-KW"/>
</dbReference>
<feature type="domain" description="Endonuclease/exonuclease/phosphatase" evidence="15">
    <location>
        <begin position="20"/>
        <end position="293"/>
    </location>
</feature>
<keyword evidence="9" id="KW-0746">Sphingolipid metabolism</keyword>
<dbReference type="InterPro" id="IPR038772">
    <property type="entry name" value="Sph/SMPD2-like"/>
</dbReference>
<keyword evidence="7" id="KW-0378">Hydrolase</keyword>
<gene>
    <name evidence="16" type="ORF">DASB73_015080</name>
</gene>
<name>A0AAV5RGN6_STABA</name>
<keyword evidence="6" id="KW-0479">Metal-binding</keyword>